<dbReference type="PROSITE" id="PS51257">
    <property type="entry name" value="PROKAR_LIPOPROTEIN"/>
    <property type="match status" value="1"/>
</dbReference>
<feature type="region of interest" description="Disordered" evidence="1">
    <location>
        <begin position="21"/>
        <end position="48"/>
    </location>
</feature>
<feature type="signal peptide" evidence="2">
    <location>
        <begin position="1"/>
        <end position="25"/>
    </location>
</feature>
<accession>A0A428MUK4</accession>
<gene>
    <name evidence="3" type="ORF">D7Z54_29185</name>
</gene>
<keyword evidence="3" id="KW-0378">Hydrolase</keyword>
<dbReference type="InterPro" id="IPR054817">
    <property type="entry name" value="Glycosyl_F510_1955-like"/>
</dbReference>
<proteinExistence type="predicted"/>
<dbReference type="NCBIfam" id="NF045728">
    <property type="entry name" value="glycosyl_F510_1955"/>
    <property type="match status" value="1"/>
</dbReference>
<keyword evidence="2" id="KW-0732">Signal</keyword>
<dbReference type="GO" id="GO:0016787">
    <property type="term" value="F:hydrolase activity"/>
    <property type="evidence" value="ECO:0007669"/>
    <property type="project" value="UniProtKB-KW"/>
</dbReference>
<keyword evidence="4" id="KW-1185">Reference proteome</keyword>
<dbReference type="AlphaFoldDB" id="A0A428MUK4"/>
<organism evidence="3 4">
    <name type="scientific">Salibacterium salarium</name>
    <dbReference type="NCBI Taxonomy" id="284579"/>
    <lineage>
        <taxon>Bacteria</taxon>
        <taxon>Bacillati</taxon>
        <taxon>Bacillota</taxon>
        <taxon>Bacilli</taxon>
        <taxon>Bacillales</taxon>
        <taxon>Bacillaceae</taxon>
    </lineage>
</organism>
<reference evidence="3 4" key="1">
    <citation type="submission" date="2018-10" db="EMBL/GenBank/DDBJ databases">
        <title>Draft genome sequence of Bacillus salarius IM0101, isolated from a hypersaline soil in Inner Mongolia, China.</title>
        <authorList>
            <person name="Yamprayoonswat W."/>
            <person name="Boonvisut S."/>
            <person name="Jumpathong W."/>
            <person name="Sittihan S."/>
            <person name="Ruangsuj P."/>
            <person name="Wanthongcharoen S."/>
            <person name="Thongpramul N."/>
            <person name="Pimmason S."/>
            <person name="Yu B."/>
            <person name="Yasawong M."/>
        </authorList>
    </citation>
    <scope>NUCLEOTIDE SEQUENCE [LARGE SCALE GENOMIC DNA]</scope>
    <source>
        <strain evidence="3 4">IM0101</strain>
    </source>
</reference>
<evidence type="ECO:0000313" key="4">
    <source>
        <dbReference type="Proteomes" id="UP000275076"/>
    </source>
</evidence>
<evidence type="ECO:0000256" key="2">
    <source>
        <dbReference type="SAM" id="SignalP"/>
    </source>
</evidence>
<dbReference type="Gene3D" id="2.130.10.10">
    <property type="entry name" value="YVTN repeat-like/Quinoprotein amine dehydrogenase"/>
    <property type="match status" value="1"/>
</dbReference>
<feature type="chain" id="PRO_5019518960" evidence="2">
    <location>
        <begin position="26"/>
        <end position="327"/>
    </location>
</feature>
<evidence type="ECO:0000313" key="3">
    <source>
        <dbReference type="EMBL" id="RSL29825.1"/>
    </source>
</evidence>
<comment type="caution">
    <text evidence="3">The sequence shown here is derived from an EMBL/GenBank/DDBJ whole genome shotgun (WGS) entry which is preliminary data.</text>
</comment>
<dbReference type="SUPFAM" id="SSF110296">
    <property type="entry name" value="Oligoxyloglucan reducing end-specific cellobiohydrolase"/>
    <property type="match status" value="1"/>
</dbReference>
<protein>
    <submittedName>
        <fullName evidence="3">Glycosyl hydrolase</fullName>
    </submittedName>
</protein>
<dbReference type="EMBL" id="RBVX01000050">
    <property type="protein sequence ID" value="RSL29825.1"/>
    <property type="molecule type" value="Genomic_DNA"/>
</dbReference>
<dbReference type="Proteomes" id="UP000275076">
    <property type="component" value="Unassembled WGS sequence"/>
</dbReference>
<dbReference type="InterPro" id="IPR015943">
    <property type="entry name" value="WD40/YVTN_repeat-like_dom_sf"/>
</dbReference>
<evidence type="ECO:0000256" key="1">
    <source>
        <dbReference type="SAM" id="MobiDB-lite"/>
    </source>
</evidence>
<name>A0A428MUK4_9BACI</name>
<sequence length="327" mass="35584">MKRLSTFIASVLSAAIITGCGTDSAEPEVPAEQTDPDMQQTEPDAETEENIQEVEFPHMHGLAFTGDGEKVYTPAHDGLRVFEDGIWNRVEGPRHDYMGFTMTANGFYSSGHPSMQTDYENPLGIIKSADEGKSIEVLGLEGEVDFHLMSAGYNSGAIYVMNPHPNSGMEDTGLYVTTNEARDWEKGDMDGVSANIIAIAAHPAEKSTVTVSTEKGVFLSQDAGDTFEQVLDGKPVPALTFTHEGKILAAEGIGEETTLQVIDSSGETQQIPAPEIKEEDAIQYIAQNPKSSKTMMVTTMNRNIFYTEDNGESWKKTVEEGKSQNNS</sequence>